<dbReference type="AlphaFoldDB" id="A0A7K1YG39"/>
<accession>A0A7K1YG39</accession>
<evidence type="ECO:0000313" key="3">
    <source>
        <dbReference type="Proteomes" id="UP000466586"/>
    </source>
</evidence>
<dbReference type="InterPro" id="IPR019619">
    <property type="entry name" value="DUF2490"/>
</dbReference>
<dbReference type="RefSeq" id="WP_160846137.1">
    <property type="nucleotide sequence ID" value="NZ_WVHT01000011.1"/>
</dbReference>
<organism evidence="2 3">
    <name type="scientific">Hufsiella arboris</name>
    <dbReference type="NCBI Taxonomy" id="2695275"/>
    <lineage>
        <taxon>Bacteria</taxon>
        <taxon>Pseudomonadati</taxon>
        <taxon>Bacteroidota</taxon>
        <taxon>Sphingobacteriia</taxon>
        <taxon>Sphingobacteriales</taxon>
        <taxon>Sphingobacteriaceae</taxon>
        <taxon>Hufsiella</taxon>
    </lineage>
</organism>
<sequence length="236" mass="27544">MSNRKLLISFIVLIAFANTSIAQTLNENTGWFAWFNSYKFSKNWGLHFDGQVRSADNWRYVRNVLIRPGITYHFNPKNNVTVGYAYVGTFNRLVGVPKNSLTESRIWEQYINNMSFGAVSLQNRFRLEQRFIERQADDIFSQRLRYFVRTIIPLAKQEGKFSKGPYAALQDEIFFTIQNKEKLNDSFFDQNRVYGAVGYRFSPKVDLEAGYINQYVKGLNTNVSNNVIQLAVYTRF</sequence>
<gene>
    <name evidence="2" type="ORF">GS399_18465</name>
</gene>
<protein>
    <submittedName>
        <fullName evidence="2">DUF2490 domain-containing protein</fullName>
    </submittedName>
</protein>
<evidence type="ECO:0000313" key="2">
    <source>
        <dbReference type="EMBL" id="MXV52959.1"/>
    </source>
</evidence>
<proteinExistence type="predicted"/>
<keyword evidence="3" id="KW-1185">Reference proteome</keyword>
<feature type="signal peptide" evidence="1">
    <location>
        <begin position="1"/>
        <end position="22"/>
    </location>
</feature>
<dbReference type="Pfam" id="PF10677">
    <property type="entry name" value="DUF2490"/>
    <property type="match status" value="1"/>
</dbReference>
<dbReference type="Proteomes" id="UP000466586">
    <property type="component" value="Unassembled WGS sequence"/>
</dbReference>
<dbReference type="EMBL" id="WVHT01000011">
    <property type="protein sequence ID" value="MXV52959.1"/>
    <property type="molecule type" value="Genomic_DNA"/>
</dbReference>
<comment type="caution">
    <text evidence="2">The sequence shown here is derived from an EMBL/GenBank/DDBJ whole genome shotgun (WGS) entry which is preliminary data.</text>
</comment>
<evidence type="ECO:0000256" key="1">
    <source>
        <dbReference type="SAM" id="SignalP"/>
    </source>
</evidence>
<feature type="chain" id="PRO_5029785442" evidence="1">
    <location>
        <begin position="23"/>
        <end position="236"/>
    </location>
</feature>
<keyword evidence="1" id="KW-0732">Signal</keyword>
<reference evidence="2 3" key="1">
    <citation type="submission" date="2019-11" db="EMBL/GenBank/DDBJ databases">
        <title>Pedobacter sp. HMF7647 Genome sequencing and assembly.</title>
        <authorList>
            <person name="Kang H."/>
            <person name="Kim H."/>
            <person name="Joh K."/>
        </authorList>
    </citation>
    <scope>NUCLEOTIDE SEQUENCE [LARGE SCALE GENOMIC DNA]</scope>
    <source>
        <strain evidence="2 3">HMF7647</strain>
    </source>
</reference>
<name>A0A7K1YG39_9SPHI</name>